<dbReference type="Gene3D" id="3.30.710.10">
    <property type="entry name" value="Potassium Channel Kv1.1, Chain A"/>
    <property type="match status" value="2"/>
</dbReference>
<keyword evidence="9" id="KW-0833">Ubl conjugation pathway</keyword>
<evidence type="ECO:0000256" key="10">
    <source>
        <dbReference type="ARBA" id="ARBA00022990"/>
    </source>
</evidence>
<proteinExistence type="inferred from homology"/>
<evidence type="ECO:0000313" key="18">
    <source>
        <dbReference type="Ensembl" id="ENSCPBP00000026405.1"/>
    </source>
</evidence>
<dbReference type="GO" id="GO:0031267">
    <property type="term" value="F:small GTPase binding"/>
    <property type="evidence" value="ECO:0007669"/>
    <property type="project" value="Ensembl"/>
</dbReference>
<name>A0A8C3I093_CHRPI</name>
<dbReference type="FunFam" id="2.120.10.80:FF:000045">
    <property type="entry name" value="leucine-zipper-like transcriptional regulator 1 isoform X1"/>
    <property type="match status" value="1"/>
</dbReference>
<evidence type="ECO:0000256" key="4">
    <source>
        <dbReference type="ARBA" id="ARBA00004906"/>
    </source>
</evidence>
<keyword evidence="10" id="KW-0007">Acetylation</keyword>
<reference evidence="18" key="2">
    <citation type="submission" date="2025-09" db="UniProtKB">
        <authorList>
            <consortium name="Ensembl"/>
        </authorList>
    </citation>
    <scope>IDENTIFICATION</scope>
</reference>
<comment type="subcellular location">
    <subcellularLocation>
        <location evidence="2">Endomembrane system</location>
    </subcellularLocation>
    <subcellularLocation>
        <location evidence="3">Golgi apparatus</location>
    </subcellularLocation>
    <subcellularLocation>
        <location evidence="1">Recycling endosome</location>
    </subcellularLocation>
</comment>
<evidence type="ECO:0000256" key="14">
    <source>
        <dbReference type="ARBA" id="ARBA00061076"/>
    </source>
</evidence>
<dbReference type="PANTHER" id="PTHR46376">
    <property type="entry name" value="LEUCINE-ZIPPER-LIKE TRANSCRIPTIONAL REGULATOR 1"/>
    <property type="match status" value="1"/>
</dbReference>
<dbReference type="Pfam" id="PF00651">
    <property type="entry name" value="BTB"/>
    <property type="match status" value="1"/>
</dbReference>
<keyword evidence="19" id="KW-1185">Reference proteome</keyword>
<dbReference type="SUPFAM" id="SSF54695">
    <property type="entry name" value="POZ domain"/>
    <property type="match status" value="2"/>
</dbReference>
<comment type="subunit">
    <text evidence="15">Homodimer. Component of the BCR(LZTR1) E3 ubiquitin ligase complex, at least composed of CUL3, LZTR1 and RBX1. Interacts with Ras (K-Ras/KRAS, N-Ras/NRAS and H-Ras/HRAS). Interacts with RAF1. Interacts with SHOC2. Interacts with PPP1CB.</text>
</comment>
<evidence type="ECO:0000256" key="9">
    <source>
        <dbReference type="ARBA" id="ARBA00022786"/>
    </source>
</evidence>
<dbReference type="InterPro" id="IPR000210">
    <property type="entry name" value="BTB/POZ_dom"/>
</dbReference>
<evidence type="ECO:0000256" key="13">
    <source>
        <dbReference type="ARBA" id="ARBA00058110"/>
    </source>
</evidence>
<evidence type="ECO:0000256" key="6">
    <source>
        <dbReference type="ARBA" id="ARBA00022553"/>
    </source>
</evidence>
<reference evidence="18" key="1">
    <citation type="submission" date="2025-08" db="UniProtKB">
        <authorList>
            <consortium name="Ensembl"/>
        </authorList>
    </citation>
    <scope>IDENTIFICATION</scope>
</reference>
<dbReference type="InterPro" id="IPR006652">
    <property type="entry name" value="Kelch_1"/>
</dbReference>
<evidence type="ECO:0000256" key="8">
    <source>
        <dbReference type="ARBA" id="ARBA00022753"/>
    </source>
</evidence>
<evidence type="ECO:0000256" key="16">
    <source>
        <dbReference type="ARBA" id="ARBA00072689"/>
    </source>
</evidence>
<accession>A0A8C3I093</accession>
<evidence type="ECO:0000256" key="11">
    <source>
        <dbReference type="ARBA" id="ARBA00023034"/>
    </source>
</evidence>
<comment type="pathway">
    <text evidence="4">Protein modification; protein ubiquitination.</text>
</comment>
<feature type="domain" description="BTB" evidence="17">
    <location>
        <begin position="735"/>
        <end position="804"/>
    </location>
</feature>
<feature type="domain" description="BTB" evidence="17">
    <location>
        <begin position="505"/>
        <end position="605"/>
    </location>
</feature>
<dbReference type="AlphaFoldDB" id="A0A8C3I093"/>
<dbReference type="CDD" id="cd18505">
    <property type="entry name" value="BACK1_LZTR1"/>
    <property type="match status" value="1"/>
</dbReference>
<keyword evidence="8" id="KW-0967">Endosome</keyword>
<evidence type="ECO:0000256" key="7">
    <source>
        <dbReference type="ARBA" id="ARBA00022737"/>
    </source>
</evidence>
<evidence type="ECO:0000256" key="3">
    <source>
        <dbReference type="ARBA" id="ARBA00004555"/>
    </source>
</evidence>
<dbReference type="Ensembl" id="ENSCPBT00000031105.1">
    <property type="protein sequence ID" value="ENSCPBP00000026405.1"/>
    <property type="gene ID" value="ENSCPBG00000018742.1"/>
</dbReference>
<keyword evidence="7" id="KW-0677">Repeat</keyword>
<dbReference type="GeneTree" id="ENSGT00940000158190"/>
<dbReference type="SMART" id="SM00225">
    <property type="entry name" value="BTB"/>
    <property type="match status" value="2"/>
</dbReference>
<dbReference type="InterPro" id="IPR015915">
    <property type="entry name" value="Kelch-typ_b-propeller"/>
</dbReference>
<dbReference type="GO" id="GO:0016567">
    <property type="term" value="P:protein ubiquitination"/>
    <property type="evidence" value="ECO:0007669"/>
    <property type="project" value="Ensembl"/>
</dbReference>
<dbReference type="FunFam" id="3.30.710.10:FF:000049">
    <property type="entry name" value="leucine-zipper-like transcriptional regulator 1 isoform X1"/>
    <property type="match status" value="1"/>
</dbReference>
<dbReference type="Pfam" id="PF01344">
    <property type="entry name" value="Kelch_1"/>
    <property type="match status" value="1"/>
</dbReference>
<evidence type="ECO:0000256" key="1">
    <source>
        <dbReference type="ARBA" id="ARBA00004172"/>
    </source>
</evidence>
<keyword evidence="6" id="KW-0597">Phosphoprotein</keyword>
<evidence type="ECO:0000256" key="15">
    <source>
        <dbReference type="ARBA" id="ARBA00066173"/>
    </source>
</evidence>
<dbReference type="Gene3D" id="2.120.10.80">
    <property type="entry name" value="Kelch-type beta propeller"/>
    <property type="match status" value="2"/>
</dbReference>
<keyword evidence="5" id="KW-0880">Kelch repeat</keyword>
<evidence type="ECO:0000256" key="2">
    <source>
        <dbReference type="ARBA" id="ARBA00004308"/>
    </source>
</evidence>
<keyword evidence="11" id="KW-0333">Golgi apparatus</keyword>
<comment type="function">
    <text evidence="13">Substrate-specific adapter of a BCR (BTB-CUL3-RBX1) E3 ubiquitin-protein ligase complex that mediates ubiquitination of Ras (K-Ras/KRAS, N-Ras/NRAS and H-Ras/HRAS). Is a negative regulator of RAS-MAPK signaling that acts by controlling Ras levels and decreasing Ras association with membranes.</text>
</comment>
<evidence type="ECO:0000256" key="12">
    <source>
        <dbReference type="ARBA" id="ARBA00023136"/>
    </source>
</evidence>
<organism evidence="18 19">
    <name type="scientific">Chrysemys picta bellii</name>
    <name type="common">Western painted turtle</name>
    <name type="synonym">Emys bellii</name>
    <dbReference type="NCBI Taxonomy" id="8478"/>
    <lineage>
        <taxon>Eukaryota</taxon>
        <taxon>Metazoa</taxon>
        <taxon>Chordata</taxon>
        <taxon>Craniata</taxon>
        <taxon>Vertebrata</taxon>
        <taxon>Euteleostomi</taxon>
        <taxon>Archelosauria</taxon>
        <taxon>Testudinata</taxon>
        <taxon>Testudines</taxon>
        <taxon>Cryptodira</taxon>
        <taxon>Durocryptodira</taxon>
        <taxon>Testudinoidea</taxon>
        <taxon>Emydidae</taxon>
        <taxon>Chrysemys</taxon>
    </lineage>
</organism>
<dbReference type="Proteomes" id="UP000694380">
    <property type="component" value="Unplaced"/>
</dbReference>
<comment type="similarity">
    <text evidence="14">Belongs to the LZTR1 family.</text>
</comment>
<dbReference type="GO" id="GO:0046580">
    <property type="term" value="P:negative regulation of Ras protein signal transduction"/>
    <property type="evidence" value="ECO:0007669"/>
    <property type="project" value="Ensembl"/>
</dbReference>
<dbReference type="CDD" id="cd18308">
    <property type="entry name" value="BTB1_POZ_LZTR1"/>
    <property type="match status" value="1"/>
</dbReference>
<dbReference type="FunFam" id="2.120.10.80:FF:000038">
    <property type="entry name" value="leucine-zipper-like transcriptional regulator 1 isoform X1"/>
    <property type="match status" value="1"/>
</dbReference>
<dbReference type="Pfam" id="PF24681">
    <property type="entry name" value="Kelch_KLHDC2_KLHL20_DRC7"/>
    <property type="match status" value="1"/>
</dbReference>
<protein>
    <recommendedName>
        <fullName evidence="16">Leucine-zipper-like transcriptional regulator 1</fullName>
    </recommendedName>
</protein>
<dbReference type="GO" id="GO:0031463">
    <property type="term" value="C:Cul3-RING ubiquitin ligase complex"/>
    <property type="evidence" value="ECO:0007669"/>
    <property type="project" value="Ensembl"/>
</dbReference>
<dbReference type="GO" id="GO:0005794">
    <property type="term" value="C:Golgi apparatus"/>
    <property type="evidence" value="ECO:0007669"/>
    <property type="project" value="UniProtKB-SubCell"/>
</dbReference>
<keyword evidence="12" id="KW-0472">Membrane</keyword>
<dbReference type="CDD" id="cd18506">
    <property type="entry name" value="BACK2_LZTR1"/>
    <property type="match status" value="1"/>
</dbReference>
<evidence type="ECO:0000259" key="17">
    <source>
        <dbReference type="PROSITE" id="PS50097"/>
    </source>
</evidence>
<gene>
    <name evidence="18" type="primary">LZTR1</name>
</gene>
<dbReference type="InterPro" id="IPR011333">
    <property type="entry name" value="SKP1/BTB/POZ_sf"/>
</dbReference>
<dbReference type="InterPro" id="IPR051568">
    <property type="entry name" value="LZTR1/Attractin"/>
</dbReference>
<dbReference type="GO" id="GO:0055038">
    <property type="term" value="C:recycling endosome membrane"/>
    <property type="evidence" value="ECO:0007669"/>
    <property type="project" value="Ensembl"/>
</dbReference>
<dbReference type="SUPFAM" id="SSF117281">
    <property type="entry name" value="Kelch motif"/>
    <property type="match status" value="1"/>
</dbReference>
<dbReference type="CDD" id="cd18309">
    <property type="entry name" value="BTB2_POZ_LZTR1"/>
    <property type="match status" value="1"/>
</dbReference>
<dbReference type="FunFam" id="3.30.710.10:FF:000024">
    <property type="entry name" value="Leucine-zipper-like transcriptional regulator 1"/>
    <property type="match status" value="1"/>
</dbReference>
<dbReference type="PANTHER" id="PTHR46376:SF1">
    <property type="entry name" value="LEUCINE-ZIPPER-LIKE TRANSCRIPTIONAL REGULATOR 1"/>
    <property type="match status" value="1"/>
</dbReference>
<evidence type="ECO:0000256" key="5">
    <source>
        <dbReference type="ARBA" id="ARBA00022441"/>
    </source>
</evidence>
<evidence type="ECO:0000313" key="19">
    <source>
        <dbReference type="Proteomes" id="UP000694380"/>
    </source>
</evidence>
<dbReference type="PROSITE" id="PS50097">
    <property type="entry name" value="BTB"/>
    <property type="match status" value="2"/>
</dbReference>
<sequence length="957" mass="107800">MNETPPRDSARTSGLLSAGYAGSCSPLTARSMPGALGLGKRCFRSPAQRPVPCACAWAAAGLYPVRRSWAMAAAGAPSGGGAGSSKVAPSVDFDHSCSDSVEYLTLNFGPFETVHRWRRLPPCDEFVGARRSKHTVVAYRDAIYVFGGDNGKTMLNDLLRFDVKDCSWCRAFTTGTPPAPRYHHSAVVYGSSMFVFGGYTGDIYSNSNLKNKNDLFEYKFATGQWTEWKTEGRLPVARSAHGATVYSDKLWIFAGYDGNARLNDMWTIGLQDKELTCWEEIEQSGEIPPSCCNFPVAVCKDKMFVFSGQSGAKITNNLFQFEFKEKIWTRIPTEHLLRGSPPPPQRRYGHTMVAFDRHLYVFGGAADNTLPNELHCYDVDSQTWEVIQPNPDSEVAHPEVAERVAAPEEAPSFSSEERGLKKSRDVFGLDFGITTVKQQPTADSELPSGRLFHAAAVISDAMYIFGGTVDNNIRSGEMYRFQFSCYPKCTLHEDYGRLWENRQFSDLEFVLGEKEDRVRGHAAIVTARCKWLRKKIIQARERLKQKSKQEIEEEGQALSQNEGICGNVKLCCLQPLLEVTIREAEAQPFEVLMQFLYTDKIKYPRKGHVQDVLLIMDVYKLALNFKLSRLEQLCLQYIEASVDLQNVLIVCENANKLQLDQLKEHCLNFVVKESHFNQVIMMKEFEHLSSSLIVEIVRRKQQPPVRTHSDQPLDIGTSLIQDMKAYLEGAGIEFCDIILLLDGHPRPAHKAILAARSSYFEAMFRSFMPEDGQVNISIGEMVPSKQAFESMLRYIYYGEVNMPPEDSLYLFAAPYYYGFYNNRLQAYCKQNLEMNVTVENVLQILEAADKTQALDMKKHCLHIIVHQFTKERPVAIQHELPLLPLPLICSHPVPSLPTSQSSTQQYVSCFLSLTPHPAPLTYSFLKGRSPSLISSFHLPLNHSVSNIPSPLLLKKRP</sequence>